<sequence length="292" mass="32636">MDWVERVTGIRRWTRGQERAPHKPLLLLYALGHFQRHGDEPIRYSAAEERLGHLLREFGPPRPTTPAYPFHHLTSDGLWEVRTADGSGSPGARVGALRDSAASGRLTPPLVRDLRRDPRLLSQLGRALLDANFEPSLHEDICAEVGLDLESVETDRAVRRRDRDFRERVMVAYEYQCAFCGFEGWLNGRAVGLDAAHVQWWAFGGPDDIANGICLCALHHKLFDKGVLGVTADHRVAVSARYVGRGRSAEAQVLDLSGREIDGPQPAFPRVADDRVAWHTREVFRSPARTAA</sequence>
<dbReference type="PIRSF" id="PIRSF030850">
    <property type="entry name" value="UCP030850"/>
    <property type="match status" value="1"/>
</dbReference>
<protein>
    <submittedName>
        <fullName evidence="3">Phosphorothioated DNA-binding restriction endonuclease</fullName>
    </submittedName>
</protein>
<dbReference type="CDD" id="cd00085">
    <property type="entry name" value="HNHc"/>
    <property type="match status" value="1"/>
</dbReference>
<name>A0ABV5Y9J4_9ACTN</name>
<evidence type="ECO:0000313" key="3">
    <source>
        <dbReference type="EMBL" id="MFB9830824.1"/>
    </source>
</evidence>
<evidence type="ECO:0000259" key="1">
    <source>
        <dbReference type="Pfam" id="PF13391"/>
    </source>
</evidence>
<accession>A0ABV5Y9J4</accession>
<gene>
    <name evidence="3" type="ORF">ACFFNX_01290</name>
</gene>
<keyword evidence="3" id="KW-0540">Nuclease</keyword>
<proteinExistence type="predicted"/>
<dbReference type="Pfam" id="PF26340">
    <property type="entry name" value="DNA-SBD_ScoMcrA"/>
    <property type="match status" value="1"/>
</dbReference>
<comment type="caution">
    <text evidence="3">The sequence shown here is derived from an EMBL/GenBank/DDBJ whole genome shotgun (WGS) entry which is preliminary data.</text>
</comment>
<keyword evidence="3" id="KW-0255">Endonuclease</keyword>
<dbReference type="InterPro" id="IPR003615">
    <property type="entry name" value="HNH_nuc"/>
</dbReference>
<dbReference type="EMBL" id="JBHLZP010000003">
    <property type="protein sequence ID" value="MFB9830824.1"/>
    <property type="molecule type" value="Genomic_DNA"/>
</dbReference>
<dbReference type="GO" id="GO:0004519">
    <property type="term" value="F:endonuclease activity"/>
    <property type="evidence" value="ECO:0007669"/>
    <property type="project" value="UniProtKB-KW"/>
</dbReference>
<keyword evidence="3" id="KW-0238">DNA-binding</keyword>
<evidence type="ECO:0000313" key="4">
    <source>
        <dbReference type="Proteomes" id="UP001589627"/>
    </source>
</evidence>
<keyword evidence="3" id="KW-0378">Hydrolase</keyword>
<organism evidence="3 4">
    <name type="scientific">Actinoallomurus acaciae</name>
    <dbReference type="NCBI Taxonomy" id="502577"/>
    <lineage>
        <taxon>Bacteria</taxon>
        <taxon>Bacillati</taxon>
        <taxon>Actinomycetota</taxon>
        <taxon>Actinomycetes</taxon>
        <taxon>Streptosporangiales</taxon>
        <taxon>Thermomonosporaceae</taxon>
        <taxon>Actinoallomurus</taxon>
    </lineage>
</organism>
<dbReference type="InterPro" id="IPR058813">
    <property type="entry name" value="DNA-SBD_ScoMcrA"/>
</dbReference>
<keyword evidence="4" id="KW-1185">Reference proteome</keyword>
<dbReference type="GO" id="GO:0003677">
    <property type="term" value="F:DNA binding"/>
    <property type="evidence" value="ECO:0007669"/>
    <property type="project" value="UniProtKB-KW"/>
</dbReference>
<reference evidence="3 4" key="1">
    <citation type="submission" date="2024-09" db="EMBL/GenBank/DDBJ databases">
        <authorList>
            <person name="Sun Q."/>
            <person name="Mori K."/>
        </authorList>
    </citation>
    <scope>NUCLEOTIDE SEQUENCE [LARGE SCALE GENOMIC DNA]</scope>
    <source>
        <strain evidence="3 4">TBRC 0563</strain>
    </source>
</reference>
<feature type="domain" description="HNH nuclease" evidence="1">
    <location>
        <begin position="177"/>
        <end position="230"/>
    </location>
</feature>
<dbReference type="InterPro" id="IPR011396">
    <property type="entry name" value="PT_DNA_restrict"/>
</dbReference>
<dbReference type="Gene3D" id="1.10.30.50">
    <property type="match status" value="1"/>
</dbReference>
<dbReference type="NCBIfam" id="NF045808">
    <property type="entry name" value="PT-DNA_restrict"/>
    <property type="match status" value="1"/>
</dbReference>
<evidence type="ECO:0000259" key="2">
    <source>
        <dbReference type="Pfam" id="PF26340"/>
    </source>
</evidence>
<dbReference type="Pfam" id="PF13391">
    <property type="entry name" value="HNH_2"/>
    <property type="match status" value="1"/>
</dbReference>
<dbReference type="Proteomes" id="UP001589627">
    <property type="component" value="Unassembled WGS sequence"/>
</dbReference>
<feature type="domain" description="ScoMcrA-like DNA sulfur-binding" evidence="2">
    <location>
        <begin position="3"/>
        <end position="148"/>
    </location>
</feature>
<dbReference type="RefSeq" id="WP_378193681.1">
    <property type="nucleotide sequence ID" value="NZ_JBHLZP010000003.1"/>
</dbReference>